<proteinExistence type="predicted"/>
<dbReference type="AlphaFoldDB" id="A0A1W6LF00"/>
<gene>
    <name evidence="1" type="ORF">A4W93_24475</name>
</gene>
<reference evidence="1 2" key="1">
    <citation type="submission" date="2016-04" db="EMBL/GenBank/DDBJ databases">
        <title>Complete genome sequence of natural rubber-degrading, novel Gram-negative bacterium, Rhizobacter gummiphilus strain NS21.</title>
        <authorList>
            <person name="Tabata M."/>
            <person name="Kasai D."/>
            <person name="Fukuda M."/>
        </authorList>
    </citation>
    <scope>NUCLEOTIDE SEQUENCE [LARGE SCALE GENOMIC DNA]</scope>
    <source>
        <strain evidence="1 2">NS21</strain>
    </source>
</reference>
<sequence length="92" mass="9377">MGIADALAAPAGTTLRVSGRFAGWSGGCTGGPPRTRSDWMLVDADGRCLYVSGPVPAGLVPPPDAASNGTAITVTGRREASPDGRPYLLHTR</sequence>
<dbReference type="KEGG" id="rgu:A4W93_24475"/>
<accession>A0A1W6LF00</accession>
<protein>
    <submittedName>
        <fullName evidence="1">Uncharacterized protein</fullName>
    </submittedName>
</protein>
<dbReference type="Proteomes" id="UP000193427">
    <property type="component" value="Chromosome"/>
</dbReference>
<name>A0A1W6LF00_9BURK</name>
<organism evidence="1 2">
    <name type="scientific">Piscinibacter gummiphilus</name>
    <dbReference type="NCBI Taxonomy" id="946333"/>
    <lineage>
        <taxon>Bacteria</taxon>
        <taxon>Pseudomonadati</taxon>
        <taxon>Pseudomonadota</taxon>
        <taxon>Betaproteobacteria</taxon>
        <taxon>Burkholderiales</taxon>
        <taxon>Sphaerotilaceae</taxon>
        <taxon>Piscinibacter</taxon>
    </lineage>
</organism>
<evidence type="ECO:0000313" key="2">
    <source>
        <dbReference type="Proteomes" id="UP000193427"/>
    </source>
</evidence>
<dbReference type="STRING" id="946333.A4W93_24475"/>
<evidence type="ECO:0000313" key="1">
    <source>
        <dbReference type="EMBL" id="ARN22810.1"/>
    </source>
</evidence>
<keyword evidence="2" id="KW-1185">Reference proteome</keyword>
<dbReference type="EMBL" id="CP015118">
    <property type="protein sequence ID" value="ARN22810.1"/>
    <property type="molecule type" value="Genomic_DNA"/>
</dbReference>